<accession>A0ABV6H726</accession>
<dbReference type="PANTHER" id="PTHR43201">
    <property type="entry name" value="ACYL-COA SYNTHETASE"/>
    <property type="match status" value="1"/>
</dbReference>
<dbReference type="PANTHER" id="PTHR43201:SF5">
    <property type="entry name" value="MEDIUM-CHAIN ACYL-COA LIGASE ACSF2, MITOCHONDRIAL"/>
    <property type="match status" value="1"/>
</dbReference>
<evidence type="ECO:0000259" key="3">
    <source>
        <dbReference type="Pfam" id="PF00501"/>
    </source>
</evidence>
<dbReference type="EMBL" id="JBHLWV010000016">
    <property type="protein sequence ID" value="MFC0314672.1"/>
    <property type="molecule type" value="Genomic_DNA"/>
</dbReference>
<dbReference type="NCBIfam" id="NF005801">
    <property type="entry name" value="PRK07656.1"/>
    <property type="match status" value="1"/>
</dbReference>
<gene>
    <name evidence="5" type="ORF">ACFFJD_07380</name>
</gene>
<dbReference type="InterPro" id="IPR000873">
    <property type="entry name" value="AMP-dep_synth/lig_dom"/>
</dbReference>
<keyword evidence="2 5" id="KW-0436">Ligase</keyword>
<protein>
    <submittedName>
        <fullName evidence="5">FadD3 family acyl-CoA ligase</fullName>
    </submittedName>
</protein>
<evidence type="ECO:0000256" key="2">
    <source>
        <dbReference type="ARBA" id="ARBA00022598"/>
    </source>
</evidence>
<dbReference type="Pfam" id="PF00501">
    <property type="entry name" value="AMP-binding"/>
    <property type="match status" value="1"/>
</dbReference>
<comment type="similarity">
    <text evidence="1">Belongs to the ATP-dependent AMP-binding enzyme family.</text>
</comment>
<dbReference type="InterPro" id="IPR045851">
    <property type="entry name" value="AMP-bd_C_sf"/>
</dbReference>
<comment type="caution">
    <text evidence="5">The sequence shown here is derived from an EMBL/GenBank/DDBJ whole genome shotgun (WGS) entry which is preliminary data.</text>
</comment>
<sequence length="519" mass="55680">MLPSPTTTPAALARARTRWPNALAVRDHQWSEPVDLTWTQLADEVAAFAGALVDLGVEPGDRVAVWAPNSHHWPVAALGTHYAGAVLVPLNTRYTVSEARDIIDRSGALVVVAADEFAGINRLAEVLDSPIAENRTVIGIPLGGSTPDTGSSSEPALNWRTFLDGASEAGIAVAHRRAEAVAPDDLSDILFTSGTTGAPKGVLAEHRHTVAGAHGWGANGRLAPGDRYLMANPFFHTFGYKAGILPSLLFGATMLPLAVYSPAEAMRLVDAEKITVFPGAPTIFQTILDDPERHRYDLSSLRLVVTGATIVPVVLIERLQSELGIDIVITAYGQTETSGFITTCRPDDDALTVANTCGRAYEGMEIRLAETGEVLARGDMVMRGYLDDPEATAEAIGPDGWLHTGDIGELDERGNLKITDRLKDMYICGGFNVYPAEVEQVLVRVPGVTEAAVVGVDDPRLGEVGKAYLTRRADAVVTDAEVLAYAREHLANFKVPRSIEFVDAFPRNASGKILKRELH</sequence>
<feature type="domain" description="AMP-dependent synthetase/ligase" evidence="3">
    <location>
        <begin position="14"/>
        <end position="386"/>
    </location>
</feature>
<reference evidence="5 6" key="1">
    <citation type="submission" date="2024-09" db="EMBL/GenBank/DDBJ databases">
        <authorList>
            <person name="Sun Q."/>
            <person name="Mori K."/>
        </authorList>
    </citation>
    <scope>NUCLEOTIDE SEQUENCE [LARGE SCALE GENOMIC DNA]</scope>
    <source>
        <strain evidence="5 6">CCM 7957</strain>
    </source>
</reference>
<dbReference type="PROSITE" id="PS00455">
    <property type="entry name" value="AMP_BINDING"/>
    <property type="match status" value="1"/>
</dbReference>
<dbReference type="Gene3D" id="3.30.300.30">
    <property type="match status" value="1"/>
</dbReference>
<dbReference type="InterPro" id="IPR025110">
    <property type="entry name" value="AMP-bd_C"/>
</dbReference>
<dbReference type="InterPro" id="IPR042099">
    <property type="entry name" value="ANL_N_sf"/>
</dbReference>
<dbReference type="Proteomes" id="UP001589783">
    <property type="component" value="Unassembled WGS sequence"/>
</dbReference>
<dbReference type="Gene3D" id="3.40.50.12780">
    <property type="entry name" value="N-terminal domain of ligase-like"/>
    <property type="match status" value="1"/>
</dbReference>
<evidence type="ECO:0000259" key="4">
    <source>
        <dbReference type="Pfam" id="PF13193"/>
    </source>
</evidence>
<feature type="domain" description="AMP-binding enzyme C-terminal" evidence="4">
    <location>
        <begin position="437"/>
        <end position="512"/>
    </location>
</feature>
<dbReference type="GO" id="GO:0016874">
    <property type="term" value="F:ligase activity"/>
    <property type="evidence" value="ECO:0007669"/>
    <property type="project" value="UniProtKB-KW"/>
</dbReference>
<dbReference type="RefSeq" id="WP_382362650.1">
    <property type="nucleotide sequence ID" value="NZ_JBHLWV010000016.1"/>
</dbReference>
<evidence type="ECO:0000256" key="1">
    <source>
        <dbReference type="ARBA" id="ARBA00006432"/>
    </source>
</evidence>
<dbReference type="Pfam" id="PF13193">
    <property type="entry name" value="AMP-binding_C"/>
    <property type="match status" value="1"/>
</dbReference>
<keyword evidence="6" id="KW-1185">Reference proteome</keyword>
<evidence type="ECO:0000313" key="5">
    <source>
        <dbReference type="EMBL" id="MFC0314672.1"/>
    </source>
</evidence>
<evidence type="ECO:0000313" key="6">
    <source>
        <dbReference type="Proteomes" id="UP001589783"/>
    </source>
</evidence>
<dbReference type="SUPFAM" id="SSF56801">
    <property type="entry name" value="Acetyl-CoA synthetase-like"/>
    <property type="match status" value="1"/>
</dbReference>
<organism evidence="5 6">
    <name type="scientific">Gordonia phosphorivorans</name>
    <dbReference type="NCBI Taxonomy" id="1056982"/>
    <lineage>
        <taxon>Bacteria</taxon>
        <taxon>Bacillati</taxon>
        <taxon>Actinomycetota</taxon>
        <taxon>Actinomycetes</taxon>
        <taxon>Mycobacteriales</taxon>
        <taxon>Gordoniaceae</taxon>
        <taxon>Gordonia</taxon>
    </lineage>
</organism>
<name>A0ABV6H726_9ACTN</name>
<dbReference type="InterPro" id="IPR020845">
    <property type="entry name" value="AMP-binding_CS"/>
</dbReference>
<proteinExistence type="inferred from homology"/>